<dbReference type="InterPro" id="IPR050319">
    <property type="entry name" value="ABC_transp_ATP-bind"/>
</dbReference>
<evidence type="ECO:0000313" key="6">
    <source>
        <dbReference type="EMBL" id="MDA3625517.1"/>
    </source>
</evidence>
<dbReference type="CDD" id="cd03257">
    <property type="entry name" value="ABC_NikE_OppD_transporters"/>
    <property type="match status" value="1"/>
</dbReference>
<protein>
    <submittedName>
        <fullName evidence="6">ABC transporter ATP-binding protein</fullName>
    </submittedName>
</protein>
<dbReference type="PANTHER" id="PTHR43776">
    <property type="entry name" value="TRANSPORT ATP-BINDING PROTEIN"/>
    <property type="match status" value="1"/>
</dbReference>
<dbReference type="InterPro" id="IPR017871">
    <property type="entry name" value="ABC_transporter-like_CS"/>
</dbReference>
<dbReference type="Pfam" id="PF08352">
    <property type="entry name" value="oligo_HPY"/>
    <property type="match status" value="1"/>
</dbReference>
<comment type="similarity">
    <text evidence="1">Belongs to the ABC transporter superfamily.</text>
</comment>
<name>A0ABT4UWQ8_9PSEU</name>
<dbReference type="InterPro" id="IPR013563">
    <property type="entry name" value="Oligopep_ABC_C"/>
</dbReference>
<evidence type="ECO:0000259" key="5">
    <source>
        <dbReference type="PROSITE" id="PS50893"/>
    </source>
</evidence>
<evidence type="ECO:0000256" key="3">
    <source>
        <dbReference type="ARBA" id="ARBA00022741"/>
    </source>
</evidence>
<dbReference type="InterPro" id="IPR003593">
    <property type="entry name" value="AAA+_ATPase"/>
</dbReference>
<evidence type="ECO:0000256" key="1">
    <source>
        <dbReference type="ARBA" id="ARBA00005417"/>
    </source>
</evidence>
<keyword evidence="4 6" id="KW-0067">ATP-binding</keyword>
<evidence type="ECO:0000256" key="4">
    <source>
        <dbReference type="ARBA" id="ARBA00022840"/>
    </source>
</evidence>
<dbReference type="InterPro" id="IPR003439">
    <property type="entry name" value="ABC_transporter-like_ATP-bd"/>
</dbReference>
<dbReference type="InterPro" id="IPR027417">
    <property type="entry name" value="P-loop_NTPase"/>
</dbReference>
<gene>
    <name evidence="6" type="ORF">OU415_08715</name>
</gene>
<dbReference type="SMART" id="SM00382">
    <property type="entry name" value="AAA"/>
    <property type="match status" value="1"/>
</dbReference>
<keyword evidence="7" id="KW-1185">Reference proteome</keyword>
<organism evidence="6 7">
    <name type="scientific">Saccharopolyspora oryzae</name>
    <dbReference type="NCBI Taxonomy" id="2997343"/>
    <lineage>
        <taxon>Bacteria</taxon>
        <taxon>Bacillati</taxon>
        <taxon>Actinomycetota</taxon>
        <taxon>Actinomycetes</taxon>
        <taxon>Pseudonocardiales</taxon>
        <taxon>Pseudonocardiaceae</taxon>
        <taxon>Saccharopolyspora</taxon>
    </lineage>
</organism>
<dbReference type="RefSeq" id="WP_270948094.1">
    <property type="nucleotide sequence ID" value="NZ_JAQGLA010000009.1"/>
</dbReference>
<comment type="caution">
    <text evidence="6">The sequence shown here is derived from an EMBL/GenBank/DDBJ whole genome shotgun (WGS) entry which is preliminary data.</text>
</comment>
<dbReference type="Proteomes" id="UP001210380">
    <property type="component" value="Unassembled WGS sequence"/>
</dbReference>
<feature type="domain" description="ABC transporter" evidence="5">
    <location>
        <begin position="9"/>
        <end position="258"/>
    </location>
</feature>
<evidence type="ECO:0000313" key="7">
    <source>
        <dbReference type="Proteomes" id="UP001210380"/>
    </source>
</evidence>
<dbReference type="PROSITE" id="PS50893">
    <property type="entry name" value="ABC_TRANSPORTER_2"/>
    <property type="match status" value="1"/>
</dbReference>
<accession>A0ABT4UWQ8</accession>
<keyword evidence="2" id="KW-0813">Transport</keyword>
<keyword evidence="3" id="KW-0547">Nucleotide-binding</keyword>
<dbReference type="Gene3D" id="3.40.50.300">
    <property type="entry name" value="P-loop containing nucleotide triphosphate hydrolases"/>
    <property type="match status" value="1"/>
</dbReference>
<reference evidence="6 7" key="1">
    <citation type="submission" date="2022-11" db="EMBL/GenBank/DDBJ databases">
        <title>Draft genome sequence of Saccharopolyspora sp. WRP15-2 isolated from rhizosphere soils of wild rice in Thailand.</title>
        <authorList>
            <person name="Duangmal K."/>
            <person name="Kammanee S."/>
            <person name="Muangham S."/>
        </authorList>
    </citation>
    <scope>NUCLEOTIDE SEQUENCE [LARGE SCALE GENOMIC DNA]</scope>
    <source>
        <strain evidence="6 7">WRP15-2</strain>
    </source>
</reference>
<sequence>MSAEDRDVIVLDDAVKHFPLPRRGFRPRERVHSIDGVTLRVRHGEVLGLVGESGSGKSTLARVVLGLTPTTSGRVAVDGVDVGHLSGAERKRLTRTAQLVFQDPHAAMDPRMTIGESLCSVFAQHGIGRKHQRVQAASEALAEVGLDQGYLDRYPAECSGGQLQRVVIARALLLRPKLLICDEPTSALDASVQARILNLLHRLRRDHQLTMVMISHDLRVVRFIGDRIAVMYLGQIVEIADRDVLFERSCHPYTLTLLASAGACAQAPPEVTATGEPPSPIHPPSGCRFHPRCPLATERCRSEVPQPQEIAPGHQVRCHHWNEARITLATEESR</sequence>
<dbReference type="Pfam" id="PF00005">
    <property type="entry name" value="ABC_tran"/>
    <property type="match status" value="1"/>
</dbReference>
<proteinExistence type="inferred from homology"/>
<dbReference type="NCBIfam" id="TIGR01727">
    <property type="entry name" value="oligo_HPY"/>
    <property type="match status" value="1"/>
</dbReference>
<dbReference type="PANTHER" id="PTHR43776:SF7">
    <property type="entry name" value="D,D-DIPEPTIDE TRANSPORT ATP-BINDING PROTEIN DDPF-RELATED"/>
    <property type="match status" value="1"/>
</dbReference>
<dbReference type="SUPFAM" id="SSF52540">
    <property type="entry name" value="P-loop containing nucleoside triphosphate hydrolases"/>
    <property type="match status" value="1"/>
</dbReference>
<evidence type="ECO:0000256" key="2">
    <source>
        <dbReference type="ARBA" id="ARBA00022448"/>
    </source>
</evidence>
<dbReference type="EMBL" id="JAQGLA010000009">
    <property type="protein sequence ID" value="MDA3625517.1"/>
    <property type="molecule type" value="Genomic_DNA"/>
</dbReference>
<dbReference type="PROSITE" id="PS00211">
    <property type="entry name" value="ABC_TRANSPORTER_1"/>
    <property type="match status" value="1"/>
</dbReference>
<dbReference type="GO" id="GO:0005524">
    <property type="term" value="F:ATP binding"/>
    <property type="evidence" value="ECO:0007669"/>
    <property type="project" value="UniProtKB-KW"/>
</dbReference>